<dbReference type="InterPro" id="IPR014743">
    <property type="entry name" value="Cl-channel_core"/>
</dbReference>
<dbReference type="EMBL" id="JARGDL010000010">
    <property type="protein sequence ID" value="MDF1612144.1"/>
    <property type="molecule type" value="Genomic_DNA"/>
</dbReference>
<feature type="transmembrane region" description="Helical" evidence="11">
    <location>
        <begin position="420"/>
        <end position="437"/>
    </location>
</feature>
<dbReference type="PROSITE" id="PS51371">
    <property type="entry name" value="CBS"/>
    <property type="match status" value="2"/>
</dbReference>
<dbReference type="Gene3D" id="3.10.580.10">
    <property type="entry name" value="CBS-domain"/>
    <property type="match status" value="1"/>
</dbReference>
<evidence type="ECO:0000256" key="6">
    <source>
        <dbReference type="ARBA" id="ARBA00023136"/>
    </source>
</evidence>
<feature type="domain" description="CBS" evidence="12">
    <location>
        <begin position="541"/>
        <end position="601"/>
    </location>
</feature>
<feature type="transmembrane region" description="Helical" evidence="11">
    <location>
        <begin position="330"/>
        <end position="353"/>
    </location>
</feature>
<dbReference type="SUPFAM" id="SSF81340">
    <property type="entry name" value="Clc chloride channel"/>
    <property type="match status" value="1"/>
</dbReference>
<keyword evidence="7" id="KW-0869">Chloride channel</keyword>
<feature type="transmembrane region" description="Helical" evidence="11">
    <location>
        <begin position="32"/>
        <end position="51"/>
    </location>
</feature>
<keyword evidence="9" id="KW-0407">Ion channel</keyword>
<evidence type="ECO:0000256" key="11">
    <source>
        <dbReference type="SAM" id="Phobius"/>
    </source>
</evidence>
<evidence type="ECO:0000256" key="2">
    <source>
        <dbReference type="ARBA" id="ARBA00022448"/>
    </source>
</evidence>
<keyword evidence="14" id="KW-1185">Reference proteome</keyword>
<keyword evidence="10" id="KW-0129">CBS domain</keyword>
<keyword evidence="3 11" id="KW-0812">Transmembrane</keyword>
<dbReference type="Pfam" id="PF00571">
    <property type="entry name" value="CBS"/>
    <property type="match status" value="2"/>
</dbReference>
<feature type="transmembrane region" description="Helical" evidence="11">
    <location>
        <begin position="205"/>
        <end position="228"/>
    </location>
</feature>
<feature type="transmembrane region" description="Helical" evidence="11">
    <location>
        <begin position="240"/>
        <end position="257"/>
    </location>
</feature>
<evidence type="ECO:0000256" key="5">
    <source>
        <dbReference type="ARBA" id="ARBA00023065"/>
    </source>
</evidence>
<evidence type="ECO:0000256" key="1">
    <source>
        <dbReference type="ARBA" id="ARBA00004141"/>
    </source>
</evidence>
<dbReference type="InterPro" id="IPR000644">
    <property type="entry name" value="CBS_dom"/>
</dbReference>
<dbReference type="AlphaFoldDB" id="A0AAE3P126"/>
<feature type="transmembrane region" description="Helical" evidence="11">
    <location>
        <begin position="278"/>
        <end position="296"/>
    </location>
</feature>
<name>A0AAE3P126_9BACT</name>
<dbReference type="Pfam" id="PF00654">
    <property type="entry name" value="Voltage_CLC"/>
    <property type="match status" value="1"/>
</dbReference>
<dbReference type="RefSeq" id="WP_321535912.1">
    <property type="nucleotide sequence ID" value="NZ_JARGDL010000010.1"/>
</dbReference>
<evidence type="ECO:0000256" key="9">
    <source>
        <dbReference type="ARBA" id="ARBA00023303"/>
    </source>
</evidence>
<sequence length="602" mass="67353">MKHLLRYLKINLYLIKNKLFHLLFSKTDKKTFILISSAIVGVFASLGAVTLKSAVHFFQNESKYIFDILNIPFLYFFLPMFGIIISLLFIKFLFKDKFTRGLGNIIYSIIRKKSNIASKEIFSQLLTSSATVGTGGSVGLEAPIVAIGASIGSNIANELKFSYHYKTLLLACGSAAGISAIFNSPIAGVIFAFEVLLPDISISSFIPLLIASAISPVVSKLLYSGQIFYFVTQGWNVNDIPFYILLGVFTGFISLYIKKVTLFFEKHSKNNFFKTNKTLIGGLTLCLLIFLFPPLFGEGYSTVINLLNGNENTILGFGSYFIINQVDIKFIIIISSLLIIFFKAIATSLTLYAGGNGGIIAPSLFTGAVTGFVFSYSINQFPIIHLNEPNFIVVGMAGILTGVLHAPLTGIFLIAEVTGGYKLIVPLMIVTALSFFISKHFDKYSVYTSSLSHRGIDFRSEKEKYVIQNLKMNDLLETNFIILQPNMTIGELIEKIKTSKRNLFPVVNEENILVGVVTLDDIREIILQKEIYKILLVYEVMNTNFASVEINHDINNLIQIFEEKQIWNIAVTENGKYKGFVSKSNLFNKYISLWYQQRNDEI</sequence>
<accession>A0AAE3P126</accession>
<dbReference type="PANTHER" id="PTHR43427:SF6">
    <property type="entry name" value="CHLORIDE CHANNEL PROTEIN CLC-E"/>
    <property type="match status" value="1"/>
</dbReference>
<feature type="transmembrane region" description="Helical" evidence="11">
    <location>
        <begin position="359"/>
        <end position="379"/>
    </location>
</feature>
<dbReference type="PRINTS" id="PR00762">
    <property type="entry name" value="CLCHANNEL"/>
</dbReference>
<keyword evidence="5" id="KW-0406">Ion transport</keyword>
<evidence type="ECO:0000313" key="14">
    <source>
        <dbReference type="Proteomes" id="UP001221302"/>
    </source>
</evidence>
<dbReference type="GO" id="GO:0005254">
    <property type="term" value="F:chloride channel activity"/>
    <property type="evidence" value="ECO:0007669"/>
    <property type="project" value="UniProtKB-KW"/>
</dbReference>
<gene>
    <name evidence="13" type="ORF">P0M35_08275</name>
</gene>
<dbReference type="SUPFAM" id="SSF54631">
    <property type="entry name" value="CBS-domain pair"/>
    <property type="match status" value="1"/>
</dbReference>
<evidence type="ECO:0000256" key="4">
    <source>
        <dbReference type="ARBA" id="ARBA00022989"/>
    </source>
</evidence>
<keyword evidence="8" id="KW-0868">Chloride</keyword>
<evidence type="ECO:0000313" key="13">
    <source>
        <dbReference type="EMBL" id="MDF1612144.1"/>
    </source>
</evidence>
<keyword evidence="4 11" id="KW-1133">Transmembrane helix</keyword>
<keyword evidence="2" id="KW-0813">Transport</keyword>
<dbReference type="PANTHER" id="PTHR43427">
    <property type="entry name" value="CHLORIDE CHANNEL PROTEIN CLC-E"/>
    <property type="match status" value="1"/>
</dbReference>
<feature type="domain" description="CBS" evidence="12">
    <location>
        <begin position="476"/>
        <end position="534"/>
    </location>
</feature>
<proteinExistence type="predicted"/>
<keyword evidence="6 11" id="KW-0472">Membrane</keyword>
<dbReference type="Proteomes" id="UP001221302">
    <property type="component" value="Unassembled WGS sequence"/>
</dbReference>
<evidence type="ECO:0000256" key="3">
    <source>
        <dbReference type="ARBA" id="ARBA00022692"/>
    </source>
</evidence>
<feature type="transmembrane region" description="Helical" evidence="11">
    <location>
        <begin position="168"/>
        <end position="193"/>
    </location>
</feature>
<evidence type="ECO:0000256" key="7">
    <source>
        <dbReference type="ARBA" id="ARBA00023173"/>
    </source>
</evidence>
<protein>
    <submittedName>
        <fullName evidence="13">Chloride channel protein</fullName>
    </submittedName>
</protein>
<dbReference type="InterPro" id="IPR001807">
    <property type="entry name" value="ClC"/>
</dbReference>
<evidence type="ECO:0000259" key="12">
    <source>
        <dbReference type="PROSITE" id="PS51371"/>
    </source>
</evidence>
<comment type="subcellular location">
    <subcellularLocation>
        <location evidence="1">Membrane</location>
        <topology evidence="1">Multi-pass membrane protein</topology>
    </subcellularLocation>
</comment>
<dbReference type="SMART" id="SM00116">
    <property type="entry name" value="CBS"/>
    <property type="match status" value="2"/>
</dbReference>
<feature type="transmembrane region" description="Helical" evidence="11">
    <location>
        <begin position="71"/>
        <end position="94"/>
    </location>
</feature>
<dbReference type="InterPro" id="IPR050368">
    <property type="entry name" value="ClC-type_chloride_channel"/>
</dbReference>
<dbReference type="CDD" id="cd00400">
    <property type="entry name" value="Voltage_gated_ClC"/>
    <property type="match status" value="1"/>
</dbReference>
<evidence type="ECO:0000256" key="10">
    <source>
        <dbReference type="PROSITE-ProRule" id="PRU00703"/>
    </source>
</evidence>
<organism evidence="13 14">
    <name type="scientific">Stygiobacter electus</name>
    <dbReference type="NCBI Taxonomy" id="3032292"/>
    <lineage>
        <taxon>Bacteria</taxon>
        <taxon>Pseudomonadati</taxon>
        <taxon>Ignavibacteriota</taxon>
        <taxon>Ignavibacteria</taxon>
        <taxon>Ignavibacteriales</taxon>
        <taxon>Melioribacteraceae</taxon>
        <taxon>Stygiobacter</taxon>
    </lineage>
</organism>
<dbReference type="CDD" id="cd02205">
    <property type="entry name" value="CBS_pair_SF"/>
    <property type="match status" value="1"/>
</dbReference>
<reference evidence="13" key="1">
    <citation type="submission" date="2023-03" db="EMBL/GenBank/DDBJ databases">
        <title>Stygiobacter electus gen. nov., sp. nov., facultatively anaerobic thermotolerant bacterium of the class Ignavibacteria from a well of Yessentuki mineral water deposit.</title>
        <authorList>
            <person name="Podosokorskaya O.A."/>
            <person name="Elcheninov A.G."/>
            <person name="Petrova N.F."/>
            <person name="Zavarzina D.G."/>
            <person name="Kublanov I.V."/>
            <person name="Merkel A.Y."/>
        </authorList>
    </citation>
    <scope>NUCLEOTIDE SEQUENCE</scope>
    <source>
        <strain evidence="13">09-Me</strain>
    </source>
</reference>
<feature type="transmembrane region" description="Helical" evidence="11">
    <location>
        <begin position="391"/>
        <end position="414"/>
    </location>
</feature>
<evidence type="ECO:0000256" key="8">
    <source>
        <dbReference type="ARBA" id="ARBA00023214"/>
    </source>
</evidence>
<dbReference type="InterPro" id="IPR046342">
    <property type="entry name" value="CBS_dom_sf"/>
</dbReference>
<dbReference type="Gene3D" id="1.10.3080.10">
    <property type="entry name" value="Clc chloride channel"/>
    <property type="match status" value="1"/>
</dbReference>
<comment type="caution">
    <text evidence="13">The sequence shown here is derived from an EMBL/GenBank/DDBJ whole genome shotgun (WGS) entry which is preliminary data.</text>
</comment>
<dbReference type="GO" id="GO:0034707">
    <property type="term" value="C:chloride channel complex"/>
    <property type="evidence" value="ECO:0007669"/>
    <property type="project" value="UniProtKB-KW"/>
</dbReference>